<sequence length="286" mass="34124">MTVLPSIDILNKYSSNTRDKCFSDINSIFFNSEIDILFTKNYIEIIESEIDDMEVFSALLIELSDSNRLSINSIDAENVLNSQNACEKLYVGNVNNFDSLFVITKEENINVTHYKYDSINENTKNSEFLLFELLRCNKIILKYYNFKNDLEIQNIFKTLFNLPNKLGRINIYNRYVETNHFQFLKNKSIYYYNLTHLNYRQRINEYINNLAVLKNDLGRNVNLFTTSSTNLIHERKLFFNHFILTLDNSFNYTIKNEPNWILTIECDRKVYLTEWIKKNSQFRRLN</sequence>
<gene>
    <name evidence="1" type="ORF">FBFR_12700</name>
</gene>
<reference evidence="1 2" key="1">
    <citation type="submission" date="2016-03" db="EMBL/GenBank/DDBJ databases">
        <title>Draft genome sequence of Flavobacterium fryxellicola DSM 16209.</title>
        <authorList>
            <person name="Shin S.-K."/>
            <person name="Yi H."/>
        </authorList>
    </citation>
    <scope>NUCLEOTIDE SEQUENCE [LARGE SCALE GENOMIC DNA]</scope>
    <source>
        <strain evidence="1 2">DSM 16209</strain>
    </source>
</reference>
<proteinExistence type="predicted"/>
<keyword evidence="2" id="KW-1185">Reference proteome</keyword>
<dbReference type="OrthoDB" id="1454422at2"/>
<dbReference type="Proteomes" id="UP000077164">
    <property type="component" value="Unassembled WGS sequence"/>
</dbReference>
<comment type="caution">
    <text evidence="1">The sequence shown here is derived from an EMBL/GenBank/DDBJ whole genome shotgun (WGS) entry which is preliminary data.</text>
</comment>
<organism evidence="1 2">
    <name type="scientific">Flavobacterium fryxellicola</name>
    <dbReference type="NCBI Taxonomy" id="249352"/>
    <lineage>
        <taxon>Bacteria</taxon>
        <taxon>Pseudomonadati</taxon>
        <taxon>Bacteroidota</taxon>
        <taxon>Flavobacteriia</taxon>
        <taxon>Flavobacteriales</taxon>
        <taxon>Flavobacteriaceae</taxon>
        <taxon>Flavobacterium</taxon>
    </lineage>
</organism>
<dbReference type="RefSeq" id="WP_066081929.1">
    <property type="nucleotide sequence ID" value="NZ_FRDK01000015.1"/>
</dbReference>
<dbReference type="AlphaFoldDB" id="A0A167VUP3"/>
<accession>A0A167VUP3</accession>
<name>A0A167VUP3_9FLAO</name>
<dbReference type="EMBL" id="LVJE01000026">
    <property type="protein sequence ID" value="OAB26771.1"/>
    <property type="molecule type" value="Genomic_DNA"/>
</dbReference>
<evidence type="ECO:0000313" key="1">
    <source>
        <dbReference type="EMBL" id="OAB26771.1"/>
    </source>
</evidence>
<evidence type="ECO:0000313" key="2">
    <source>
        <dbReference type="Proteomes" id="UP000077164"/>
    </source>
</evidence>
<protein>
    <submittedName>
        <fullName evidence="1">Uncharacterized protein</fullName>
    </submittedName>
</protein>